<reference evidence="3 4" key="1">
    <citation type="journal article" date="2018" name="Elife">
        <title>Discovery and characterization of a prevalent human gut bacterial enzyme sufficient for the inactivation of a family of plant toxins.</title>
        <authorList>
            <person name="Koppel N."/>
            <person name="Bisanz J.E."/>
            <person name="Pandelia M.E."/>
            <person name="Turnbaugh P.J."/>
            <person name="Balskus E.P."/>
        </authorList>
    </citation>
    <scope>NUCLEOTIDE SEQUENCE [LARGE SCALE GENOMIC DNA]</scope>
    <source>
        <strain evidence="4">anaerobia AP69FAA</strain>
    </source>
</reference>
<dbReference type="EMBL" id="PPTP01000004">
    <property type="protein sequence ID" value="RDB55721.1"/>
    <property type="molecule type" value="Genomic_DNA"/>
</dbReference>
<dbReference type="STRING" id="1034345.GCA_000236865_00712"/>
<dbReference type="GO" id="GO:0016787">
    <property type="term" value="F:hydrolase activity"/>
    <property type="evidence" value="ECO:0007669"/>
    <property type="project" value="UniProtKB-KW"/>
</dbReference>
<evidence type="ECO:0000256" key="1">
    <source>
        <dbReference type="ARBA" id="ARBA00022801"/>
    </source>
</evidence>
<sequence length="428" mass="47402">MTESLTFLHTADLHLGAPFRGLAKVSPAWAARLVQAIAEAFDRVIDTAVSRKVDFVVISGDVFDASRASYGDYLRFFEGMRTLGKAGIPVYLITGNHDPYTSWQQSAFSLPENAHMLPADKPGFELFRRNGKPLCIIGGRGYYNQSWPIDECIADGITRTAALSALQQREPDVAQAPFAIGILHTGLNLDPIKAPVNPSVLLSAGMDYWACGHIHMRYIHPSDDGPRIAFSGCIQGRDIKETGPRGAQLVTLSEGVVPQLEFIPTASVVWQRLRVDVSDCTTLPEISDLIIRELFRANSRAHCEEMISRIALTGTTALHEVLSRPDVIEDLRKHVNDSYASFFCDTMVDETQEPRDKQALREEGLFPAVFLRVAETQRSLPEEQIAFLQQEFLDRGLQMPSSCAGKVGKLSEQAEDLVLDMLSQGEER</sequence>
<organism evidence="3 4">
    <name type="scientific">Senegalimassilia anaerobia</name>
    <dbReference type="NCBI Taxonomy" id="1473216"/>
    <lineage>
        <taxon>Bacteria</taxon>
        <taxon>Bacillati</taxon>
        <taxon>Actinomycetota</taxon>
        <taxon>Coriobacteriia</taxon>
        <taxon>Coriobacteriales</taxon>
        <taxon>Coriobacteriaceae</taxon>
        <taxon>Senegalimassilia</taxon>
    </lineage>
</organism>
<gene>
    <name evidence="3" type="ORF">C1880_05770</name>
</gene>
<proteinExistence type="predicted"/>
<evidence type="ECO:0000313" key="3">
    <source>
        <dbReference type="EMBL" id="RDB55721.1"/>
    </source>
</evidence>
<keyword evidence="1" id="KW-0378">Hydrolase</keyword>
<dbReference type="PANTHER" id="PTHR30337:SF7">
    <property type="entry name" value="PHOSPHOESTERASE"/>
    <property type="match status" value="1"/>
</dbReference>
<dbReference type="InterPro" id="IPR041796">
    <property type="entry name" value="Mre11_N"/>
</dbReference>
<dbReference type="AlphaFoldDB" id="A0A369L7T0"/>
<dbReference type="InterPro" id="IPR004843">
    <property type="entry name" value="Calcineurin-like_PHP"/>
</dbReference>
<dbReference type="OrthoDB" id="9773856at2"/>
<comment type="caution">
    <text evidence="3">The sequence shown here is derived from an EMBL/GenBank/DDBJ whole genome shotgun (WGS) entry which is preliminary data.</text>
</comment>
<evidence type="ECO:0000259" key="2">
    <source>
        <dbReference type="Pfam" id="PF00149"/>
    </source>
</evidence>
<protein>
    <submittedName>
        <fullName evidence="3">Metallophosphoesterase</fullName>
    </submittedName>
</protein>
<evidence type="ECO:0000313" key="4">
    <source>
        <dbReference type="Proteomes" id="UP000253792"/>
    </source>
</evidence>
<dbReference type="InterPro" id="IPR029052">
    <property type="entry name" value="Metallo-depent_PP-like"/>
</dbReference>
<accession>A0A369L7T0</accession>
<dbReference type="Pfam" id="PF00149">
    <property type="entry name" value="Metallophos"/>
    <property type="match status" value="1"/>
</dbReference>
<dbReference type="InterPro" id="IPR050535">
    <property type="entry name" value="DNA_Repair-Maintenance_Comp"/>
</dbReference>
<dbReference type="PANTHER" id="PTHR30337">
    <property type="entry name" value="COMPONENT OF ATP-DEPENDENT DSDNA EXONUCLEASE"/>
    <property type="match status" value="1"/>
</dbReference>
<dbReference type="Proteomes" id="UP000253792">
    <property type="component" value="Unassembled WGS sequence"/>
</dbReference>
<name>A0A369L7T0_9ACTN</name>
<dbReference type="Gene3D" id="3.60.21.10">
    <property type="match status" value="1"/>
</dbReference>
<feature type="domain" description="Calcineurin-like phosphoesterase" evidence="2">
    <location>
        <begin position="6"/>
        <end position="216"/>
    </location>
</feature>
<dbReference type="SUPFAM" id="SSF56300">
    <property type="entry name" value="Metallo-dependent phosphatases"/>
    <property type="match status" value="1"/>
</dbReference>
<dbReference type="CDD" id="cd00840">
    <property type="entry name" value="MPP_Mre11_N"/>
    <property type="match status" value="1"/>
</dbReference>
<keyword evidence="4" id="KW-1185">Reference proteome</keyword>
<dbReference type="RefSeq" id="WP_114620661.1">
    <property type="nucleotide sequence ID" value="NZ_PPTP01000004.1"/>
</dbReference>